<evidence type="ECO:0000256" key="3">
    <source>
        <dbReference type="ARBA" id="ARBA00022741"/>
    </source>
</evidence>
<evidence type="ECO:0000256" key="5">
    <source>
        <dbReference type="ARBA" id="ARBA00022917"/>
    </source>
</evidence>
<dbReference type="InterPro" id="IPR000120">
    <property type="entry name" value="Amidase"/>
</dbReference>
<dbReference type="GO" id="GO:0016740">
    <property type="term" value="F:transferase activity"/>
    <property type="evidence" value="ECO:0007669"/>
    <property type="project" value="UniProtKB-KW"/>
</dbReference>
<gene>
    <name evidence="7" type="primary">gatA</name>
    <name evidence="9" type="ORF">UV41_C0043G0003</name>
</gene>
<evidence type="ECO:0000256" key="4">
    <source>
        <dbReference type="ARBA" id="ARBA00022840"/>
    </source>
</evidence>
<dbReference type="SUPFAM" id="SSF75304">
    <property type="entry name" value="Amidase signature (AS) enzymes"/>
    <property type="match status" value="1"/>
</dbReference>
<feature type="active site" description="Charge relay system" evidence="7">
    <location>
        <position position="60"/>
    </location>
</feature>
<dbReference type="PROSITE" id="PS00571">
    <property type="entry name" value="AMIDASES"/>
    <property type="match status" value="1"/>
</dbReference>
<proteinExistence type="inferred from homology"/>
<dbReference type="NCBIfam" id="TIGR00132">
    <property type="entry name" value="gatA"/>
    <property type="match status" value="1"/>
</dbReference>
<protein>
    <recommendedName>
        <fullName evidence="7">Glutamyl-tRNA(Gln) amidotransferase subunit A</fullName>
        <shortName evidence="7">Glu-ADT subunit A</shortName>
        <ecNumber evidence="7">6.3.5.7</ecNumber>
    </recommendedName>
</protein>
<dbReference type="InterPro" id="IPR036928">
    <property type="entry name" value="AS_sf"/>
</dbReference>
<dbReference type="AlphaFoldDB" id="A0A0G1B8Z6"/>
<dbReference type="PANTHER" id="PTHR11895:SF151">
    <property type="entry name" value="GLUTAMYL-TRNA(GLN) AMIDOTRANSFERASE SUBUNIT A"/>
    <property type="match status" value="1"/>
</dbReference>
<dbReference type="InterPro" id="IPR023631">
    <property type="entry name" value="Amidase_dom"/>
</dbReference>
<dbReference type="EC" id="6.3.5.7" evidence="7"/>
<dbReference type="Pfam" id="PF01425">
    <property type="entry name" value="Amidase"/>
    <property type="match status" value="1"/>
</dbReference>
<dbReference type="HAMAP" id="MF_00120">
    <property type="entry name" value="GatA"/>
    <property type="match status" value="1"/>
</dbReference>
<keyword evidence="3 7" id="KW-0547">Nucleotide-binding</keyword>
<evidence type="ECO:0000256" key="6">
    <source>
        <dbReference type="ARBA" id="ARBA00047407"/>
    </source>
</evidence>
<comment type="similarity">
    <text evidence="1 7">Belongs to the amidase family. GatA subfamily.</text>
</comment>
<dbReference type="GO" id="GO:0005524">
    <property type="term" value="F:ATP binding"/>
    <property type="evidence" value="ECO:0007669"/>
    <property type="project" value="UniProtKB-KW"/>
</dbReference>
<accession>A0A0G1B8Z6</accession>
<dbReference type="PANTHER" id="PTHR11895">
    <property type="entry name" value="TRANSAMIDASE"/>
    <property type="match status" value="1"/>
</dbReference>
<keyword evidence="2 7" id="KW-0436">Ligase</keyword>
<dbReference type="InterPro" id="IPR020556">
    <property type="entry name" value="Amidase_CS"/>
</dbReference>
<organism evidence="9 10">
    <name type="scientific">Candidatus Daviesbacteria bacterium GW2011_GWA2_42_7</name>
    <dbReference type="NCBI Taxonomy" id="1618425"/>
    <lineage>
        <taxon>Bacteria</taxon>
        <taxon>Candidatus Daviesiibacteriota</taxon>
    </lineage>
</organism>
<feature type="domain" description="Amidase" evidence="8">
    <location>
        <begin position="53"/>
        <end position="432"/>
    </location>
</feature>
<keyword evidence="5 7" id="KW-0648">Protein biosynthesis</keyword>
<dbReference type="GO" id="GO:0050567">
    <property type="term" value="F:glutaminyl-tRNA synthase (glutamine-hydrolyzing) activity"/>
    <property type="evidence" value="ECO:0007669"/>
    <property type="project" value="UniProtKB-UniRule"/>
</dbReference>
<dbReference type="EMBL" id="LCEJ01000043">
    <property type="protein sequence ID" value="KKS69875.1"/>
    <property type="molecule type" value="Genomic_DNA"/>
</dbReference>
<name>A0A0G1B8Z6_9BACT</name>
<comment type="subunit">
    <text evidence="7">Heterotrimer of A, B and C subunits.</text>
</comment>
<evidence type="ECO:0000256" key="7">
    <source>
        <dbReference type="HAMAP-Rule" id="MF_00120"/>
    </source>
</evidence>
<dbReference type="GO" id="GO:0030956">
    <property type="term" value="C:glutamyl-tRNA(Gln) amidotransferase complex"/>
    <property type="evidence" value="ECO:0007669"/>
    <property type="project" value="InterPro"/>
</dbReference>
<dbReference type="Proteomes" id="UP000034785">
    <property type="component" value="Unassembled WGS sequence"/>
</dbReference>
<keyword evidence="4 7" id="KW-0067">ATP-binding</keyword>
<comment type="caution">
    <text evidence="9">The sequence shown here is derived from an EMBL/GenBank/DDBJ whole genome shotgun (WGS) entry which is preliminary data.</text>
</comment>
<evidence type="ECO:0000313" key="10">
    <source>
        <dbReference type="Proteomes" id="UP000034785"/>
    </source>
</evidence>
<dbReference type="Gene3D" id="3.90.1300.10">
    <property type="entry name" value="Amidase signature (AS) domain"/>
    <property type="match status" value="1"/>
</dbReference>
<sequence>MNDDLTKLTLIGTLEALEKNEFSKEELNHAYLGRIKELNPKLNTFLNVQESSNGIPAAIKDIICTQNIVTTAGSKILSNFLPPYNATVVEKLLSQGISVIGKTNLDEFAMGSSGENSAYGATKNPWDLEKVPGGSSSGSAAAVAADLCTFALGTDTGGSIRQPASLCGVVGLKPSYGRVSRYGSIAMASSLDQVGPITKSVADARQVLEWISGPDGYDSNCVQNGFTIKDLRFKNNLNGLRVGMPKEYFGKGLDSGVEKVIREAIKKLEDLGAEIIEVSLPHTEYAVAVYYIIMSSEVSSNLARFDGIRFGSGREDFGAEAKRRIMLGTFALSTGYYDDYFAKAAKVRTLIKQDFEEAFEKCDVIVGPVSPTVAWNLGEKTADPLTMYLSDAYTIPASLAGIPGLSVPCGFSDGLPVGLQILGKYMDEETILNVGEVYEQNTECHLRKPNIEGLEGVGGLGNE</sequence>
<dbReference type="InterPro" id="IPR004412">
    <property type="entry name" value="GatA"/>
</dbReference>
<evidence type="ECO:0000313" key="9">
    <source>
        <dbReference type="EMBL" id="KKS69875.1"/>
    </source>
</evidence>
<keyword evidence="9" id="KW-0808">Transferase</keyword>
<evidence type="ECO:0000256" key="1">
    <source>
        <dbReference type="ARBA" id="ARBA00008069"/>
    </source>
</evidence>
<comment type="function">
    <text evidence="7">Allows the formation of correctly charged Gln-tRNA(Gln) through the transamidation of misacylated Glu-tRNA(Gln) in organisms which lack glutaminyl-tRNA synthetase. The reaction takes place in the presence of glutamine and ATP through an activated gamma-phospho-Glu-tRNA(Gln).</text>
</comment>
<reference evidence="9 10" key="1">
    <citation type="journal article" date="2015" name="Nature">
        <title>rRNA introns, odd ribosomes, and small enigmatic genomes across a large radiation of phyla.</title>
        <authorList>
            <person name="Brown C.T."/>
            <person name="Hug L.A."/>
            <person name="Thomas B.C."/>
            <person name="Sharon I."/>
            <person name="Castelle C.J."/>
            <person name="Singh A."/>
            <person name="Wilkins M.J."/>
            <person name="Williams K.H."/>
            <person name="Banfield J.F."/>
        </authorList>
    </citation>
    <scope>NUCLEOTIDE SEQUENCE [LARGE SCALE GENOMIC DNA]</scope>
</reference>
<feature type="active site" description="Charge relay system" evidence="7">
    <location>
        <position position="135"/>
    </location>
</feature>
<dbReference type="PATRIC" id="fig|1618425.3.peg.655"/>
<evidence type="ECO:0000256" key="2">
    <source>
        <dbReference type="ARBA" id="ARBA00022598"/>
    </source>
</evidence>
<comment type="catalytic activity">
    <reaction evidence="6 7">
        <text>L-glutamyl-tRNA(Gln) + L-glutamine + ATP + H2O = L-glutaminyl-tRNA(Gln) + L-glutamate + ADP + phosphate + H(+)</text>
        <dbReference type="Rhea" id="RHEA:17521"/>
        <dbReference type="Rhea" id="RHEA-COMP:9681"/>
        <dbReference type="Rhea" id="RHEA-COMP:9684"/>
        <dbReference type="ChEBI" id="CHEBI:15377"/>
        <dbReference type="ChEBI" id="CHEBI:15378"/>
        <dbReference type="ChEBI" id="CHEBI:29985"/>
        <dbReference type="ChEBI" id="CHEBI:30616"/>
        <dbReference type="ChEBI" id="CHEBI:43474"/>
        <dbReference type="ChEBI" id="CHEBI:58359"/>
        <dbReference type="ChEBI" id="CHEBI:78520"/>
        <dbReference type="ChEBI" id="CHEBI:78521"/>
        <dbReference type="ChEBI" id="CHEBI:456216"/>
        <dbReference type="EC" id="6.3.5.7"/>
    </reaction>
</comment>
<dbReference type="GO" id="GO:0006412">
    <property type="term" value="P:translation"/>
    <property type="evidence" value="ECO:0007669"/>
    <property type="project" value="UniProtKB-UniRule"/>
</dbReference>
<evidence type="ECO:0000259" key="8">
    <source>
        <dbReference type="Pfam" id="PF01425"/>
    </source>
</evidence>
<feature type="active site" description="Acyl-ester intermediate" evidence="7">
    <location>
        <position position="159"/>
    </location>
</feature>